<dbReference type="SMART" id="SM00304">
    <property type="entry name" value="HAMP"/>
    <property type="match status" value="2"/>
</dbReference>
<keyword evidence="8" id="KW-0812">Transmembrane</keyword>
<feature type="region of interest" description="Disordered" evidence="7">
    <location>
        <begin position="506"/>
        <end position="528"/>
    </location>
</feature>
<feature type="transmembrane region" description="Helical" evidence="8">
    <location>
        <begin position="6"/>
        <end position="30"/>
    </location>
</feature>
<evidence type="ECO:0000256" key="6">
    <source>
        <dbReference type="PROSITE-ProRule" id="PRU00284"/>
    </source>
</evidence>
<evidence type="ECO:0000256" key="1">
    <source>
        <dbReference type="ARBA" id="ARBA00004236"/>
    </source>
</evidence>
<dbReference type="InterPro" id="IPR004090">
    <property type="entry name" value="Chemotax_Me-accpt_rcpt"/>
</dbReference>
<feature type="compositionally biased region" description="Polar residues" evidence="7">
    <location>
        <begin position="513"/>
        <end position="528"/>
    </location>
</feature>
<keyword evidence="2" id="KW-1003">Cell membrane</keyword>
<sequence length="557" mass="61510">MTIKTKLISVISIFIITIVCLGSFSVYIISSTIHDNSVLKDKMEMQKDVKHIQFRLAGLSNDERAYIITGEQEFADGVKEKAENIQQTIEQLNQNYYPKERQLLETSFQQFWTMNQQVMASYASTPETAKALHFNEERQLRKEVLDPAVDDLVNQLDQDVTHLKESIEKKASWSKTTLLIVTILAIIASLIFGGLLIQAILTPLKRVNHQLDEIARGEADLTKKMEVTREDEFGQLAISFNMFVESLRDFVLQINHSSNQVSASSQELMASAEHSKDTAEQISHSMQLIASNNTDQHAAMENSLVSLSDSLRHMTYVASNTHHVASLSTTMKEQANIEASSVNEVLVQMQSIDQSVELADKGLYSLVTSATEISQISSLITDISAQTNLLALNAAIEAARAGEHGKGFAVVAEEVRKLADETSQSASHIHQLVTAIQNESADTVNSLRFVKENVSSGIELSKQTVTGITAILHSIDEVTAKIQEAAATTQQISSSFELVQQSIEEVGERSKETSNNTEDIASATEEQFTSVEEITQAASSLSRLSDELHAMISKFKV</sequence>
<name>A0ABZ2N8F4_9BACI</name>
<evidence type="ECO:0000256" key="5">
    <source>
        <dbReference type="ARBA" id="ARBA00029447"/>
    </source>
</evidence>
<evidence type="ECO:0000313" key="11">
    <source>
        <dbReference type="EMBL" id="WXB94016.1"/>
    </source>
</evidence>
<dbReference type="PROSITE" id="PS50111">
    <property type="entry name" value="CHEMOTAXIS_TRANSDUC_2"/>
    <property type="match status" value="1"/>
</dbReference>
<dbReference type="SUPFAM" id="SSF58104">
    <property type="entry name" value="Methyl-accepting chemotaxis protein (MCP) signaling domain"/>
    <property type="match status" value="1"/>
</dbReference>
<reference evidence="11 12" key="1">
    <citation type="submission" date="2024-02" db="EMBL/GenBank/DDBJ databases">
        <title>Seven novel Bacillus-like species.</title>
        <authorList>
            <person name="Liu G."/>
        </authorList>
    </citation>
    <scope>NUCLEOTIDE SEQUENCE [LARGE SCALE GENOMIC DNA]</scope>
    <source>
        <strain evidence="11 12">FJAT-52991</strain>
    </source>
</reference>
<evidence type="ECO:0000256" key="3">
    <source>
        <dbReference type="ARBA" id="ARBA00023136"/>
    </source>
</evidence>
<dbReference type="SMART" id="SM00283">
    <property type="entry name" value="MA"/>
    <property type="match status" value="1"/>
</dbReference>
<dbReference type="RefSeq" id="WP_338753593.1">
    <property type="nucleotide sequence ID" value="NZ_CP147404.1"/>
</dbReference>
<evidence type="ECO:0000313" key="12">
    <source>
        <dbReference type="Proteomes" id="UP001387364"/>
    </source>
</evidence>
<accession>A0ABZ2N8F4</accession>
<keyword evidence="4 6" id="KW-0807">Transducer</keyword>
<dbReference type="Pfam" id="PF00672">
    <property type="entry name" value="HAMP"/>
    <property type="match status" value="1"/>
</dbReference>
<protein>
    <submittedName>
        <fullName evidence="11">Methyl-accepting chemotaxis protein</fullName>
    </submittedName>
</protein>
<dbReference type="InterPro" id="IPR004089">
    <property type="entry name" value="MCPsignal_dom"/>
</dbReference>
<dbReference type="CDD" id="cd06225">
    <property type="entry name" value="HAMP"/>
    <property type="match status" value="1"/>
</dbReference>
<dbReference type="Proteomes" id="UP001387364">
    <property type="component" value="Chromosome"/>
</dbReference>
<evidence type="ECO:0000259" key="9">
    <source>
        <dbReference type="PROSITE" id="PS50111"/>
    </source>
</evidence>
<dbReference type="Gene3D" id="1.10.287.950">
    <property type="entry name" value="Methyl-accepting chemotaxis protein"/>
    <property type="match status" value="1"/>
</dbReference>
<dbReference type="PROSITE" id="PS50885">
    <property type="entry name" value="HAMP"/>
    <property type="match status" value="1"/>
</dbReference>
<keyword evidence="3 8" id="KW-0472">Membrane</keyword>
<feature type="domain" description="HAMP" evidence="10">
    <location>
        <begin position="198"/>
        <end position="252"/>
    </location>
</feature>
<dbReference type="Pfam" id="PF00015">
    <property type="entry name" value="MCPsignal"/>
    <property type="match status" value="1"/>
</dbReference>
<evidence type="ECO:0000256" key="8">
    <source>
        <dbReference type="SAM" id="Phobius"/>
    </source>
</evidence>
<organism evidence="11 12">
    <name type="scientific">Bacillus kandeliae</name>
    <dbReference type="NCBI Taxonomy" id="3129297"/>
    <lineage>
        <taxon>Bacteria</taxon>
        <taxon>Bacillati</taxon>
        <taxon>Bacillota</taxon>
        <taxon>Bacilli</taxon>
        <taxon>Bacillales</taxon>
        <taxon>Bacillaceae</taxon>
        <taxon>Bacillus</taxon>
    </lineage>
</organism>
<evidence type="ECO:0000259" key="10">
    <source>
        <dbReference type="PROSITE" id="PS50885"/>
    </source>
</evidence>
<evidence type="ECO:0000256" key="4">
    <source>
        <dbReference type="ARBA" id="ARBA00023224"/>
    </source>
</evidence>
<dbReference type="PANTHER" id="PTHR32089:SF114">
    <property type="entry name" value="METHYL-ACCEPTING CHEMOTAXIS PROTEIN MCPB"/>
    <property type="match status" value="1"/>
</dbReference>
<dbReference type="InterPro" id="IPR003660">
    <property type="entry name" value="HAMP_dom"/>
</dbReference>
<evidence type="ECO:0000256" key="7">
    <source>
        <dbReference type="SAM" id="MobiDB-lite"/>
    </source>
</evidence>
<dbReference type="Gene3D" id="1.10.8.500">
    <property type="entry name" value="HAMP domain in histidine kinase"/>
    <property type="match status" value="1"/>
</dbReference>
<keyword evidence="12" id="KW-1185">Reference proteome</keyword>
<feature type="transmembrane region" description="Helical" evidence="8">
    <location>
        <begin position="178"/>
        <end position="201"/>
    </location>
</feature>
<gene>
    <name evidence="11" type="ORF">WDJ61_05140</name>
</gene>
<comment type="subcellular location">
    <subcellularLocation>
        <location evidence="1">Cell membrane</location>
    </subcellularLocation>
</comment>
<feature type="domain" description="Methyl-accepting transducer" evidence="9">
    <location>
        <begin position="271"/>
        <end position="507"/>
    </location>
</feature>
<proteinExistence type="inferred from homology"/>
<dbReference type="EMBL" id="CP147404">
    <property type="protein sequence ID" value="WXB94016.1"/>
    <property type="molecule type" value="Genomic_DNA"/>
</dbReference>
<dbReference type="CDD" id="cd11386">
    <property type="entry name" value="MCP_signal"/>
    <property type="match status" value="1"/>
</dbReference>
<dbReference type="PRINTS" id="PR00260">
    <property type="entry name" value="CHEMTRNSDUCR"/>
</dbReference>
<dbReference type="PANTHER" id="PTHR32089">
    <property type="entry name" value="METHYL-ACCEPTING CHEMOTAXIS PROTEIN MCPB"/>
    <property type="match status" value="1"/>
</dbReference>
<evidence type="ECO:0000256" key="2">
    <source>
        <dbReference type="ARBA" id="ARBA00022475"/>
    </source>
</evidence>
<keyword evidence="8" id="KW-1133">Transmembrane helix</keyword>
<comment type="similarity">
    <text evidence="5">Belongs to the methyl-accepting chemotaxis (MCP) protein family.</text>
</comment>